<gene>
    <name evidence="1" type="ORF">METZ01_LOCUS215592</name>
</gene>
<name>A0A382FI16_9ZZZZ</name>
<accession>A0A382FI16</accession>
<evidence type="ECO:0000313" key="1">
    <source>
        <dbReference type="EMBL" id="SVB62738.1"/>
    </source>
</evidence>
<dbReference type="InterPro" id="IPR011051">
    <property type="entry name" value="RmlC_Cupin_sf"/>
</dbReference>
<dbReference type="Gene3D" id="2.60.120.10">
    <property type="entry name" value="Jelly Rolls"/>
    <property type="match status" value="1"/>
</dbReference>
<dbReference type="SUPFAM" id="SSF51182">
    <property type="entry name" value="RmlC-like cupins"/>
    <property type="match status" value="1"/>
</dbReference>
<feature type="non-terminal residue" evidence="1">
    <location>
        <position position="65"/>
    </location>
</feature>
<sequence length="65" mass="7442">MPVACVEEMKRFAAEKFQKVNLFDTERMFCDIYCFEPGQEQTAHAHAENDKVYFVLEGCGAFTLG</sequence>
<proteinExistence type="predicted"/>
<dbReference type="AlphaFoldDB" id="A0A382FI16"/>
<dbReference type="EMBL" id="UINC01050132">
    <property type="protein sequence ID" value="SVB62738.1"/>
    <property type="molecule type" value="Genomic_DNA"/>
</dbReference>
<reference evidence="1" key="1">
    <citation type="submission" date="2018-05" db="EMBL/GenBank/DDBJ databases">
        <authorList>
            <person name="Lanie J.A."/>
            <person name="Ng W.-L."/>
            <person name="Kazmierczak K.M."/>
            <person name="Andrzejewski T.M."/>
            <person name="Davidsen T.M."/>
            <person name="Wayne K.J."/>
            <person name="Tettelin H."/>
            <person name="Glass J.I."/>
            <person name="Rusch D."/>
            <person name="Podicherti R."/>
            <person name="Tsui H.-C.T."/>
            <person name="Winkler M.E."/>
        </authorList>
    </citation>
    <scope>NUCLEOTIDE SEQUENCE</scope>
</reference>
<dbReference type="InterPro" id="IPR014710">
    <property type="entry name" value="RmlC-like_jellyroll"/>
</dbReference>
<organism evidence="1">
    <name type="scientific">marine metagenome</name>
    <dbReference type="NCBI Taxonomy" id="408172"/>
    <lineage>
        <taxon>unclassified sequences</taxon>
        <taxon>metagenomes</taxon>
        <taxon>ecological metagenomes</taxon>
    </lineage>
</organism>
<protein>
    <recommendedName>
        <fullName evidence="2">Cupin 2 conserved barrel domain-containing protein</fullName>
    </recommendedName>
</protein>
<evidence type="ECO:0008006" key="2">
    <source>
        <dbReference type="Google" id="ProtNLM"/>
    </source>
</evidence>